<organism evidence="4">
    <name type="scientific">Lepeophtheirus salmonis</name>
    <name type="common">Salmon louse</name>
    <name type="synonym">Caligus salmonis</name>
    <dbReference type="NCBI Taxonomy" id="72036"/>
    <lineage>
        <taxon>Eukaryota</taxon>
        <taxon>Metazoa</taxon>
        <taxon>Ecdysozoa</taxon>
        <taxon>Arthropoda</taxon>
        <taxon>Crustacea</taxon>
        <taxon>Multicrustacea</taxon>
        <taxon>Hexanauplia</taxon>
        <taxon>Copepoda</taxon>
        <taxon>Siphonostomatoida</taxon>
        <taxon>Caligidae</taxon>
        <taxon>Lepeophtheirus</taxon>
    </lineage>
</organism>
<dbReference type="PROSITE" id="PS00028">
    <property type="entry name" value="ZINC_FINGER_C2H2_1"/>
    <property type="match status" value="1"/>
</dbReference>
<keyword evidence="1" id="KW-0863">Zinc-finger</keyword>
<dbReference type="SUPFAM" id="SSF57667">
    <property type="entry name" value="beta-beta-alpha zinc fingers"/>
    <property type="match status" value="1"/>
</dbReference>
<evidence type="ECO:0000313" key="4">
    <source>
        <dbReference type="EMBL" id="CDW48674.1"/>
    </source>
</evidence>
<feature type="region of interest" description="Disordered" evidence="2">
    <location>
        <begin position="126"/>
        <end position="152"/>
    </location>
</feature>
<name>A0A0K2VDW7_LEPSM</name>
<dbReference type="EMBL" id="HACA01031313">
    <property type="protein sequence ID" value="CDW48674.1"/>
    <property type="molecule type" value="Transcribed_RNA"/>
</dbReference>
<proteinExistence type="predicted"/>
<dbReference type="InterPro" id="IPR013087">
    <property type="entry name" value="Znf_C2H2_type"/>
</dbReference>
<evidence type="ECO:0000259" key="3">
    <source>
        <dbReference type="PROSITE" id="PS50157"/>
    </source>
</evidence>
<protein>
    <recommendedName>
        <fullName evidence="3">C2H2-type domain-containing protein</fullName>
    </recommendedName>
</protein>
<dbReference type="InterPro" id="IPR036236">
    <property type="entry name" value="Znf_C2H2_sf"/>
</dbReference>
<keyword evidence="1" id="KW-0862">Zinc</keyword>
<evidence type="ECO:0000256" key="2">
    <source>
        <dbReference type="SAM" id="MobiDB-lite"/>
    </source>
</evidence>
<feature type="non-terminal residue" evidence="4">
    <location>
        <position position="1"/>
    </location>
</feature>
<accession>A0A0K2VDW7</accession>
<dbReference type="GO" id="GO:0008270">
    <property type="term" value="F:zinc ion binding"/>
    <property type="evidence" value="ECO:0007669"/>
    <property type="project" value="UniProtKB-KW"/>
</dbReference>
<dbReference type="AlphaFoldDB" id="A0A0K2VDW7"/>
<feature type="compositionally biased region" description="Basic residues" evidence="2">
    <location>
        <begin position="134"/>
        <end position="143"/>
    </location>
</feature>
<dbReference type="SMART" id="SM00355">
    <property type="entry name" value="ZnF_C2H2"/>
    <property type="match status" value="2"/>
</dbReference>
<feature type="domain" description="C2H2-type" evidence="3">
    <location>
        <begin position="55"/>
        <end position="82"/>
    </location>
</feature>
<feature type="region of interest" description="Disordered" evidence="2">
    <location>
        <begin position="1"/>
        <end position="26"/>
    </location>
</feature>
<evidence type="ECO:0000256" key="1">
    <source>
        <dbReference type="PROSITE-ProRule" id="PRU00042"/>
    </source>
</evidence>
<reference evidence="4" key="1">
    <citation type="submission" date="2014-05" db="EMBL/GenBank/DDBJ databases">
        <authorList>
            <person name="Chronopoulou M."/>
        </authorList>
    </citation>
    <scope>NUCLEOTIDE SEQUENCE</scope>
    <source>
        <tissue evidence="4">Whole organism</tissue>
    </source>
</reference>
<dbReference type="Pfam" id="PF00096">
    <property type="entry name" value="zf-C2H2"/>
    <property type="match status" value="1"/>
</dbReference>
<dbReference type="PROSITE" id="PS50157">
    <property type="entry name" value="ZINC_FINGER_C2H2_2"/>
    <property type="match status" value="1"/>
</dbReference>
<keyword evidence="1" id="KW-0479">Metal-binding</keyword>
<dbReference type="Pfam" id="PF12874">
    <property type="entry name" value="zf-met"/>
    <property type="match status" value="1"/>
</dbReference>
<sequence>MRTNTPDSGFAVSSPEGSPLRLSTEEDERIKEKYFLNVEDNNSIQVEEEELWRRHPCQICSHVFNSNADYIAHGRIHFQQSLFPTPSPFYPQYVYPPHPFYPSDIFWNGSNNLNSSTSCSLTAPITEKSQNERKLKRKRKESRKNKSELKEDLDPETLKKLRKCELDVRDGQWCRVCSKRFSSREQLIDHLSYDKDHAINSASSGNTRNS</sequence>